<reference evidence="1 2" key="1">
    <citation type="submission" date="2019-08" db="EMBL/GenBank/DDBJ databases">
        <title>Bradyrhizobium hipponensis sp. nov., a rhizobium isolated from a Lupinus angustifolius root nodule in Tunisia.</title>
        <authorList>
            <person name="Off K."/>
            <person name="Rejili M."/>
            <person name="Mars M."/>
            <person name="Brachmann A."/>
            <person name="Marin M."/>
        </authorList>
    </citation>
    <scope>NUCLEOTIDE SEQUENCE [LARGE SCALE GENOMIC DNA]</scope>
    <source>
        <strain evidence="2">aSej3</strain>
    </source>
</reference>
<dbReference type="Proteomes" id="UP000324797">
    <property type="component" value="Unassembled WGS sequence"/>
</dbReference>
<gene>
    <name evidence="1" type="ORF">FXV83_38305</name>
</gene>
<organism evidence="1 2">
    <name type="scientific">Bradyrhizobium hipponense</name>
    <dbReference type="NCBI Taxonomy" id="2605638"/>
    <lineage>
        <taxon>Bacteria</taxon>
        <taxon>Pseudomonadati</taxon>
        <taxon>Pseudomonadota</taxon>
        <taxon>Alphaproteobacteria</taxon>
        <taxon>Hyphomicrobiales</taxon>
        <taxon>Nitrobacteraceae</taxon>
        <taxon>Bradyrhizobium</taxon>
    </lineage>
</organism>
<accession>A0A5S4YAC7</accession>
<evidence type="ECO:0000313" key="1">
    <source>
        <dbReference type="EMBL" id="TYO61371.1"/>
    </source>
</evidence>
<comment type="caution">
    <text evidence="1">The sequence shown here is derived from an EMBL/GenBank/DDBJ whole genome shotgun (WGS) entry which is preliminary data.</text>
</comment>
<protein>
    <submittedName>
        <fullName evidence="1">Uncharacterized protein</fullName>
    </submittedName>
</protein>
<dbReference type="AlphaFoldDB" id="A0A5S4YAC7"/>
<dbReference type="RefSeq" id="WP_148745091.1">
    <property type="nucleotide sequence ID" value="NZ_VSTH01000184.1"/>
</dbReference>
<dbReference type="EMBL" id="VSTH01000184">
    <property type="protein sequence ID" value="TYO61371.1"/>
    <property type="molecule type" value="Genomic_DNA"/>
</dbReference>
<sequence>MLWFCFFRPAIAGEGGIGDLLRFWGGEAVYNSHDRDPEMGPIIAAIGRPAIVEAEIPIAWCGGDRGLRLAMNIGQRFVVAQGTPSRNSSHVEDNIKQHLPGAFIRQVHVHPSPEFMRLAGCADWYRPLQSGRRSSNLA</sequence>
<keyword evidence="2" id="KW-1185">Reference proteome</keyword>
<name>A0A5S4YAC7_9BRAD</name>
<evidence type="ECO:0000313" key="2">
    <source>
        <dbReference type="Proteomes" id="UP000324797"/>
    </source>
</evidence>
<proteinExistence type="predicted"/>